<proteinExistence type="predicted"/>
<protein>
    <submittedName>
        <fullName evidence="2">dTDP-4-dehydrorhamnose reductase</fullName>
        <ecNumber evidence="2">1.1.1.133</ecNumber>
    </submittedName>
</protein>
<keyword evidence="3" id="KW-1185">Reference proteome</keyword>
<dbReference type="InterPro" id="IPR036291">
    <property type="entry name" value="NAD(P)-bd_dom_sf"/>
</dbReference>
<dbReference type="AlphaFoldDB" id="A0A399ECL2"/>
<dbReference type="Gene3D" id="3.40.50.720">
    <property type="entry name" value="NAD(P)-binding Rossmann-like Domain"/>
    <property type="match status" value="1"/>
</dbReference>
<dbReference type="PANTHER" id="PTHR43242">
    <property type="entry name" value="NAD(P)-BINDING ROSSMANN-FOLD SUPERFAMILY PROTEIN"/>
    <property type="match status" value="1"/>
</dbReference>
<keyword evidence="2" id="KW-0560">Oxidoreductase</keyword>
<dbReference type="InterPro" id="IPR029903">
    <property type="entry name" value="RmlD-like-bd"/>
</dbReference>
<dbReference type="RefSeq" id="WP_119315679.1">
    <property type="nucleotide sequence ID" value="NZ_QXDL01000123.1"/>
</dbReference>
<dbReference type="EMBL" id="QXDL01000123">
    <property type="protein sequence ID" value="RIH82384.1"/>
    <property type="molecule type" value="Genomic_DNA"/>
</dbReference>
<dbReference type="EC" id="1.1.1.133" evidence="2"/>
<dbReference type="GO" id="GO:0008831">
    <property type="term" value="F:dTDP-4-dehydrorhamnose reductase activity"/>
    <property type="evidence" value="ECO:0007669"/>
    <property type="project" value="UniProtKB-EC"/>
</dbReference>
<feature type="domain" description="RmlD-like substrate binding" evidence="1">
    <location>
        <begin position="1"/>
        <end position="278"/>
    </location>
</feature>
<dbReference type="OrthoDB" id="25118at2"/>
<dbReference type="CDD" id="cd05254">
    <property type="entry name" value="dTDP_HR_like_SDR_e"/>
    <property type="match status" value="1"/>
</dbReference>
<reference evidence="2 3" key="1">
    <citation type="submission" date="2018-08" db="EMBL/GenBank/DDBJ databases">
        <title>Meiothermus terrae DSM 26712 genome sequencing project.</title>
        <authorList>
            <person name="Da Costa M.S."/>
            <person name="Albuquerque L."/>
            <person name="Raposo P."/>
            <person name="Froufe H.J.C."/>
            <person name="Barroso C.S."/>
            <person name="Egas C."/>
        </authorList>
    </citation>
    <scope>NUCLEOTIDE SEQUENCE [LARGE SCALE GENOMIC DNA]</scope>
    <source>
        <strain evidence="2 3">DSM 26712</strain>
    </source>
</reference>
<gene>
    <name evidence="2" type="primary">rmlD</name>
    <name evidence="2" type="ORF">Mterra_02685</name>
</gene>
<dbReference type="SUPFAM" id="SSF51735">
    <property type="entry name" value="NAD(P)-binding Rossmann-fold domains"/>
    <property type="match status" value="1"/>
</dbReference>
<dbReference type="PANTHER" id="PTHR43242:SF1">
    <property type="entry name" value="NAD(P)-BINDING ROSSMANN-FOLD SUPERFAMILY PROTEIN"/>
    <property type="match status" value="1"/>
</dbReference>
<evidence type="ECO:0000313" key="2">
    <source>
        <dbReference type="EMBL" id="RIH82384.1"/>
    </source>
</evidence>
<evidence type="ECO:0000259" key="1">
    <source>
        <dbReference type="Pfam" id="PF04321"/>
    </source>
</evidence>
<accession>A0A399ECL2</accession>
<dbReference type="Proteomes" id="UP000265715">
    <property type="component" value="Unassembled WGS sequence"/>
</dbReference>
<name>A0A399ECL2_9DEIN</name>
<dbReference type="Pfam" id="PF04321">
    <property type="entry name" value="RmlD_sub_bind"/>
    <property type="match status" value="1"/>
</dbReference>
<comment type="caution">
    <text evidence="2">The sequence shown here is derived from an EMBL/GenBank/DDBJ whole genome shotgun (WGS) entry which is preliminary data.</text>
</comment>
<sequence length="281" mass="30528">MRLFVTGGTGYVGRELVRQALELGWEVAAGHFRQPPLPCPAAWVRLDLRDPGAAREALEALRPDAVINTAYAQSGPDLAPLTAEAPGHLARLARRLGARLVQLSTDVVFDGEAGRPYREDDEPNPLSAYGRAKLEAERRVLEHPGGLVVRTSLVYGCRLEPPDKYSAFALRLLRGEAEGVLFRDEFRSPVAVEDLAAALLELVQHPYEGVLHVAGPEVLSRLEFGRLLVRARGLDPAPLPSGSAAAFPGPRARNTALDSRLAQRLLRTRLRGVREALALPA</sequence>
<organism evidence="2 3">
    <name type="scientific">Calidithermus terrae</name>
    <dbReference type="NCBI Taxonomy" id="1408545"/>
    <lineage>
        <taxon>Bacteria</taxon>
        <taxon>Thermotogati</taxon>
        <taxon>Deinococcota</taxon>
        <taxon>Deinococci</taxon>
        <taxon>Thermales</taxon>
        <taxon>Thermaceae</taxon>
        <taxon>Calidithermus</taxon>
    </lineage>
</organism>
<evidence type="ECO:0000313" key="3">
    <source>
        <dbReference type="Proteomes" id="UP000265715"/>
    </source>
</evidence>